<dbReference type="EMBL" id="CAJVPY010004329">
    <property type="protein sequence ID" value="CAG8616184.1"/>
    <property type="molecule type" value="Genomic_DNA"/>
</dbReference>
<organism evidence="9 10">
    <name type="scientific">Dentiscutata erythropus</name>
    <dbReference type="NCBI Taxonomy" id="1348616"/>
    <lineage>
        <taxon>Eukaryota</taxon>
        <taxon>Fungi</taxon>
        <taxon>Fungi incertae sedis</taxon>
        <taxon>Mucoromycota</taxon>
        <taxon>Glomeromycotina</taxon>
        <taxon>Glomeromycetes</taxon>
        <taxon>Diversisporales</taxon>
        <taxon>Gigasporaceae</taxon>
        <taxon>Dentiscutata</taxon>
    </lineage>
</organism>
<feature type="compositionally biased region" description="Basic and acidic residues" evidence="5">
    <location>
        <begin position="350"/>
        <end position="366"/>
    </location>
</feature>
<protein>
    <submittedName>
        <fullName evidence="9">12678_t:CDS:1</fullName>
    </submittedName>
</protein>
<dbReference type="SMART" id="SM00195">
    <property type="entry name" value="DSPc"/>
    <property type="match status" value="1"/>
</dbReference>
<evidence type="ECO:0000256" key="3">
    <source>
        <dbReference type="ARBA" id="ARBA00022912"/>
    </source>
</evidence>
<feature type="compositionally biased region" description="Low complexity" evidence="5">
    <location>
        <begin position="230"/>
        <end position="252"/>
    </location>
</feature>
<keyword evidence="10" id="KW-1185">Reference proteome</keyword>
<evidence type="ECO:0000256" key="2">
    <source>
        <dbReference type="ARBA" id="ARBA00022801"/>
    </source>
</evidence>
<dbReference type="GO" id="GO:0005975">
    <property type="term" value="P:carbohydrate metabolic process"/>
    <property type="evidence" value="ECO:0007669"/>
    <property type="project" value="InterPro"/>
</dbReference>
<comment type="catalytic activity">
    <reaction evidence="4">
        <text>O-phospho-L-threonyl-[protein] + H2O = L-threonyl-[protein] + phosphate</text>
        <dbReference type="Rhea" id="RHEA:47004"/>
        <dbReference type="Rhea" id="RHEA-COMP:11060"/>
        <dbReference type="Rhea" id="RHEA-COMP:11605"/>
        <dbReference type="ChEBI" id="CHEBI:15377"/>
        <dbReference type="ChEBI" id="CHEBI:30013"/>
        <dbReference type="ChEBI" id="CHEBI:43474"/>
        <dbReference type="ChEBI" id="CHEBI:61977"/>
        <dbReference type="EC" id="3.1.3.16"/>
    </reaction>
</comment>
<name>A0A9N9GMD0_9GLOM</name>
<dbReference type="Pfam" id="PF01522">
    <property type="entry name" value="Polysacc_deac_1"/>
    <property type="match status" value="1"/>
</dbReference>
<feature type="domain" description="NodB homology" evidence="8">
    <location>
        <begin position="16"/>
        <end position="202"/>
    </location>
</feature>
<accession>A0A9N9GMD0</accession>
<dbReference type="CDD" id="cd14498">
    <property type="entry name" value="DSP"/>
    <property type="match status" value="1"/>
</dbReference>
<dbReference type="InterPro" id="IPR000387">
    <property type="entry name" value="Tyr_Pase_dom"/>
</dbReference>
<feature type="domain" description="Tyrosine specific protein phosphatases" evidence="7">
    <location>
        <begin position="488"/>
        <end position="546"/>
    </location>
</feature>
<keyword evidence="2" id="KW-0378">Hydrolase</keyword>
<gene>
    <name evidence="9" type="ORF">DERYTH_LOCUS8398</name>
</gene>
<feature type="region of interest" description="Disordered" evidence="5">
    <location>
        <begin position="216"/>
        <end position="271"/>
    </location>
</feature>
<dbReference type="SUPFAM" id="SSF88713">
    <property type="entry name" value="Glycoside hydrolase/deacetylase"/>
    <property type="match status" value="1"/>
</dbReference>
<evidence type="ECO:0000256" key="4">
    <source>
        <dbReference type="ARBA" id="ARBA00048336"/>
    </source>
</evidence>
<comment type="caution">
    <text evidence="9">The sequence shown here is derived from an EMBL/GenBank/DDBJ whole genome shotgun (WGS) entry which is preliminary data.</text>
</comment>
<dbReference type="GO" id="GO:0043409">
    <property type="term" value="P:negative regulation of MAPK cascade"/>
    <property type="evidence" value="ECO:0007669"/>
    <property type="project" value="TreeGrafter"/>
</dbReference>
<dbReference type="Gene3D" id="3.20.20.370">
    <property type="entry name" value="Glycoside hydrolase/deacetylase"/>
    <property type="match status" value="1"/>
</dbReference>
<reference evidence="9" key="1">
    <citation type="submission" date="2021-06" db="EMBL/GenBank/DDBJ databases">
        <authorList>
            <person name="Kallberg Y."/>
            <person name="Tangrot J."/>
            <person name="Rosling A."/>
        </authorList>
    </citation>
    <scope>NUCLEOTIDE SEQUENCE</scope>
    <source>
        <strain evidence="9">MA453B</strain>
    </source>
</reference>
<dbReference type="PANTHER" id="PTHR10159:SF521">
    <property type="entry name" value="LEUCINE RICH REPEAT AND PHOSPHATASE DOMAIN CONTAINING PROTEIN"/>
    <property type="match status" value="1"/>
</dbReference>
<dbReference type="InterPro" id="IPR011330">
    <property type="entry name" value="Glyco_hydro/deAcase_b/a-brl"/>
</dbReference>
<sequence length="617" mass="69123">MSYIGPGFITKCSKPGVVALTFDDGPGPYTNILLDYLSTKKIKVTFFVLGISAEKYPEVLKKILEEGHQIGIHTFTHPHLNDLSYEQQKEEISKANDTIYKISGVIPNYMRQFLFSNLVASLNTSLDLIVTQWNMDSIDWRYETASYQEQRSNILNNILTCLSSSNPKTDSFISLQHDPYKYSIDVVPEIVEAFEKNGYTFETIAECLVNNVPPYKNVNEGGNTTKNEAKSSAKSNMNNNKNNVKNNKNNMKNNEKSNTKNNVTSGSSDPKHNGSCFSISNGMFIGILTFVTIVFEIMPKERSYKLGGDGKNDTPTVGTVDSSAAAEAAERRVQQAQSRGVQKGGGKLSKRLDERQKSPSSDDHPPDANLENLRGLSISDKFFQSSTTHTFKMNSRNFNQLEQSSQFIAVKNQFQLECYNNKYASNILPKLYLGSLVAATDENWLKEHKITHILTVADSVLPSFPESFTYKVISIRDHPSQNISKHFEEVIEFIQSVLDQEDGNILVHCHQGVSRSASVVIAYIMRSKQQSLDDALSFVKGRRSAIRPNTGFLQQLKKYESTILIKTDINRDNSITIVEKSTNTENSMITENSMVIDSNTENSVVIDSNTENSMNID</sequence>
<proteinExistence type="inferred from homology"/>
<evidence type="ECO:0000259" key="8">
    <source>
        <dbReference type="PROSITE" id="PS51677"/>
    </source>
</evidence>
<dbReference type="InterPro" id="IPR000340">
    <property type="entry name" value="Dual-sp_phosphatase_cat-dom"/>
</dbReference>
<dbReference type="GO" id="GO:0016810">
    <property type="term" value="F:hydrolase activity, acting on carbon-nitrogen (but not peptide) bonds"/>
    <property type="evidence" value="ECO:0007669"/>
    <property type="project" value="InterPro"/>
</dbReference>
<dbReference type="Proteomes" id="UP000789405">
    <property type="component" value="Unassembled WGS sequence"/>
</dbReference>
<dbReference type="GO" id="GO:0005737">
    <property type="term" value="C:cytoplasm"/>
    <property type="evidence" value="ECO:0007669"/>
    <property type="project" value="TreeGrafter"/>
</dbReference>
<dbReference type="PROSITE" id="PS50056">
    <property type="entry name" value="TYR_PHOSPHATASE_2"/>
    <property type="match status" value="1"/>
</dbReference>
<dbReference type="PROSITE" id="PS51677">
    <property type="entry name" value="NODB"/>
    <property type="match status" value="1"/>
</dbReference>
<feature type="domain" description="Tyrosine-protein phosphatase" evidence="6">
    <location>
        <begin position="423"/>
        <end position="565"/>
    </location>
</feature>
<dbReference type="Pfam" id="PF00782">
    <property type="entry name" value="DSPc"/>
    <property type="match status" value="1"/>
</dbReference>
<feature type="region of interest" description="Disordered" evidence="5">
    <location>
        <begin position="305"/>
        <end position="371"/>
    </location>
</feature>
<keyword evidence="3" id="KW-0904">Protein phosphatase</keyword>
<dbReference type="InterPro" id="IPR016130">
    <property type="entry name" value="Tyr_Pase_AS"/>
</dbReference>
<comment type="similarity">
    <text evidence="1">Belongs to the protein-tyrosine phosphatase family. Non-receptor class dual specificity subfamily.</text>
</comment>
<evidence type="ECO:0000313" key="10">
    <source>
        <dbReference type="Proteomes" id="UP000789405"/>
    </source>
</evidence>
<dbReference type="PROSITE" id="PS50054">
    <property type="entry name" value="TYR_PHOSPHATASE_DUAL"/>
    <property type="match status" value="1"/>
</dbReference>
<dbReference type="SUPFAM" id="SSF52799">
    <property type="entry name" value="(Phosphotyrosine protein) phosphatases II"/>
    <property type="match status" value="1"/>
</dbReference>
<dbReference type="InterPro" id="IPR029021">
    <property type="entry name" value="Prot-tyrosine_phosphatase-like"/>
</dbReference>
<dbReference type="InterPro" id="IPR002509">
    <property type="entry name" value="NODB_dom"/>
</dbReference>
<evidence type="ECO:0000259" key="7">
    <source>
        <dbReference type="PROSITE" id="PS50056"/>
    </source>
</evidence>
<evidence type="ECO:0000256" key="1">
    <source>
        <dbReference type="ARBA" id="ARBA00008601"/>
    </source>
</evidence>
<dbReference type="InterPro" id="IPR020422">
    <property type="entry name" value="TYR_PHOSPHATASE_DUAL_dom"/>
</dbReference>
<dbReference type="OrthoDB" id="407355at2759"/>
<dbReference type="Gene3D" id="3.90.190.10">
    <property type="entry name" value="Protein tyrosine phosphatase superfamily"/>
    <property type="match status" value="1"/>
</dbReference>
<dbReference type="GO" id="GO:0004722">
    <property type="term" value="F:protein serine/threonine phosphatase activity"/>
    <property type="evidence" value="ECO:0007669"/>
    <property type="project" value="UniProtKB-EC"/>
</dbReference>
<dbReference type="FunFam" id="3.90.190.10:FF:000004">
    <property type="entry name" value="Protein phosphatase Slingshot homolog 2"/>
    <property type="match status" value="1"/>
</dbReference>
<evidence type="ECO:0000256" key="5">
    <source>
        <dbReference type="SAM" id="MobiDB-lite"/>
    </source>
</evidence>
<evidence type="ECO:0000313" key="9">
    <source>
        <dbReference type="EMBL" id="CAG8616184.1"/>
    </source>
</evidence>
<dbReference type="PANTHER" id="PTHR10159">
    <property type="entry name" value="DUAL SPECIFICITY PROTEIN PHOSPHATASE"/>
    <property type="match status" value="1"/>
</dbReference>
<evidence type="ECO:0000259" key="6">
    <source>
        <dbReference type="PROSITE" id="PS50054"/>
    </source>
</evidence>
<dbReference type="AlphaFoldDB" id="A0A9N9GMD0"/>
<dbReference type="PROSITE" id="PS00383">
    <property type="entry name" value="TYR_PHOSPHATASE_1"/>
    <property type="match status" value="1"/>
</dbReference>